<feature type="compositionally biased region" description="Basic and acidic residues" evidence="1">
    <location>
        <begin position="725"/>
        <end position="744"/>
    </location>
</feature>
<feature type="compositionally biased region" description="Polar residues" evidence="1">
    <location>
        <begin position="376"/>
        <end position="390"/>
    </location>
</feature>
<evidence type="ECO:0000313" key="3">
    <source>
        <dbReference type="Proteomes" id="UP000253551"/>
    </source>
</evidence>
<feature type="compositionally biased region" description="Low complexity" evidence="1">
    <location>
        <begin position="266"/>
        <end position="279"/>
    </location>
</feature>
<comment type="caution">
    <text evidence="2">The sequence shown here is derived from an EMBL/GenBank/DDBJ whole genome shotgun (WGS) entry which is preliminary data.</text>
</comment>
<dbReference type="EMBL" id="PJQM01000985">
    <property type="protein sequence ID" value="RCI03531.1"/>
    <property type="molecule type" value="Genomic_DNA"/>
</dbReference>
<evidence type="ECO:0000313" key="2">
    <source>
        <dbReference type="EMBL" id="RCI03531.1"/>
    </source>
</evidence>
<gene>
    <name evidence="2" type="ORF">CU098_011224</name>
</gene>
<reference evidence="2 3" key="1">
    <citation type="journal article" date="2018" name="G3 (Bethesda)">
        <title>Phylogenetic and Phylogenomic Definition of Rhizopus Species.</title>
        <authorList>
            <person name="Gryganskyi A.P."/>
            <person name="Golan J."/>
            <person name="Dolatabadi S."/>
            <person name="Mondo S."/>
            <person name="Robb S."/>
            <person name="Idnurm A."/>
            <person name="Muszewska A."/>
            <person name="Steczkiewicz K."/>
            <person name="Masonjones S."/>
            <person name="Liao H.L."/>
            <person name="Gajdeczka M.T."/>
            <person name="Anike F."/>
            <person name="Vuek A."/>
            <person name="Anishchenko I.M."/>
            <person name="Voigt K."/>
            <person name="de Hoog G.S."/>
            <person name="Smith M.E."/>
            <person name="Heitman J."/>
            <person name="Vilgalys R."/>
            <person name="Stajich J.E."/>
        </authorList>
    </citation>
    <scope>NUCLEOTIDE SEQUENCE [LARGE SCALE GENOMIC DNA]</scope>
    <source>
        <strain evidence="2 3">LSU 92-RS-03</strain>
    </source>
</reference>
<feature type="compositionally biased region" description="Basic and acidic residues" evidence="1">
    <location>
        <begin position="420"/>
        <end position="437"/>
    </location>
</feature>
<dbReference type="STRING" id="4846.A0A367KN05"/>
<dbReference type="AlphaFoldDB" id="A0A367KN05"/>
<feature type="region of interest" description="Disordered" evidence="1">
    <location>
        <begin position="211"/>
        <end position="279"/>
    </location>
</feature>
<protein>
    <submittedName>
        <fullName evidence="2">Uncharacterized protein</fullName>
    </submittedName>
</protein>
<feature type="non-terminal residue" evidence="2">
    <location>
        <position position="1"/>
    </location>
</feature>
<accession>A0A367KN05</accession>
<evidence type="ECO:0000256" key="1">
    <source>
        <dbReference type="SAM" id="MobiDB-lite"/>
    </source>
</evidence>
<feature type="compositionally biased region" description="Basic and acidic residues" evidence="1">
    <location>
        <begin position="211"/>
        <end position="229"/>
    </location>
</feature>
<dbReference type="OrthoDB" id="2290735at2759"/>
<feature type="compositionally biased region" description="Acidic residues" evidence="1">
    <location>
        <begin position="479"/>
        <end position="500"/>
    </location>
</feature>
<feature type="region of interest" description="Disordered" evidence="1">
    <location>
        <begin position="372"/>
        <end position="463"/>
    </location>
</feature>
<dbReference type="Proteomes" id="UP000253551">
    <property type="component" value="Unassembled WGS sequence"/>
</dbReference>
<feature type="region of interest" description="Disordered" evidence="1">
    <location>
        <begin position="722"/>
        <end position="750"/>
    </location>
</feature>
<organism evidence="2 3">
    <name type="scientific">Rhizopus stolonifer</name>
    <name type="common">Rhizopus nigricans</name>
    <dbReference type="NCBI Taxonomy" id="4846"/>
    <lineage>
        <taxon>Eukaryota</taxon>
        <taxon>Fungi</taxon>
        <taxon>Fungi incertae sedis</taxon>
        <taxon>Mucoromycota</taxon>
        <taxon>Mucoromycotina</taxon>
        <taxon>Mucoromycetes</taxon>
        <taxon>Mucorales</taxon>
        <taxon>Mucorineae</taxon>
        <taxon>Rhizopodaceae</taxon>
        <taxon>Rhizopus</taxon>
    </lineage>
</organism>
<sequence length="968" mass="109385">LTEPFKPDESNTKELGYVTSICILPPDKEDKRMGHSDLQILLGHSLGSILIYRVRANVYSYKASRLRVPIDISDFVEYPGYPITQLSCARSYNIETKGDSTTKQRKIINPSLDSTATIIDTKLIPPTTTLYDEELQLSAVFQSKDTSFELNVWEVTSTGIHQMLSLTMGQKACIDSLMQQDTLESLDLGLESYLFNMPQKIADVMLKSNSDDDAFKGKKRERDDQETPIRAKRQKDKQHVIPTVIPHSSDEDEAAERESGSTINTSTMESSTMSSLSSLEQDEEMIQIDQSGRRILGEITTEVSVQVDMNMQEITQDQVEEELVTETSISFNRSERLRQYTNEEQWDEMDKENIPPALDTAFELSDDESMQVGMDEQTQAEPEGTEQVNLETEDNQSENTQQEGIRSENVEPENICQENIEPKDIYQEDIELKEAESKGTGSENALSEYVDSENADLSGDQQETIGLKDVKEDVLQENSQEEDVQQETVLTEDNETEELQNDNVESREIANESIMATISNQPQDIDTELEAPIPTEVIESDPAYAKNDIYVEPVESEYTEASIYDDTPDYIDDAPDYIGDDFIADNAPEYIDDDLYNTVIVDQEADKNELAPAVDDEIHHIDEGNIEEAGYDVQDYDSDGVIGGDDDGIEESEPEQLLQEPVLTEEDYNEDQEDTFLEGQQDNTLVETTPQYEINIPHDHDEQDPLMEKELLDLGEVPFVSGGHLQEEQEKTKANEQQNTKEDEPTPSTVDYIPVSDNALLRSFPFLADIFGNHSGRDGTPALSVDAPIASFTDTTASPSPASTQSVEEPFVAVNTISDEDRKAQLIKNIVQECFGTFEIDIDTLSLEKINKMGDYCWQQKEPQPKLFMMQYCQQHNMKQATVFLGRCLLLSLDIMTTDEIKECKSILKKCIFQVHPAVREGAIINPFDASSQAKILSEKHRYSKQEPRLVNKDYMNTVYKSYYDFGH</sequence>
<feature type="region of interest" description="Disordered" evidence="1">
    <location>
        <begin position="476"/>
        <end position="503"/>
    </location>
</feature>
<proteinExistence type="predicted"/>
<name>A0A367KN05_RHIST</name>
<keyword evidence="3" id="KW-1185">Reference proteome</keyword>